<dbReference type="OrthoDB" id="5959722at2"/>
<name>A0A0G3G3H3_9GAMM</name>
<dbReference type="RefSeq" id="WP_018143972.1">
    <property type="nucleotide sequence ID" value="NZ_CP011367.1"/>
</dbReference>
<sequence length="104" mass="11714">MALNFRWTPALVVVVLALGVGACSVHKTETRGDGPEPRPGTVEQMNPFLHFLESRPTPAEFGRVYPDVMLVLPGDIVTQEYRTDHSRFFADLDDENRIRGGEFR</sequence>
<organism evidence="1 2">
    <name type="scientific">Thioalkalivibrio versutus</name>
    <dbReference type="NCBI Taxonomy" id="106634"/>
    <lineage>
        <taxon>Bacteria</taxon>
        <taxon>Pseudomonadati</taxon>
        <taxon>Pseudomonadota</taxon>
        <taxon>Gammaproteobacteria</taxon>
        <taxon>Chromatiales</taxon>
        <taxon>Ectothiorhodospiraceae</taxon>
        <taxon>Thioalkalivibrio</taxon>
    </lineage>
</organism>
<accession>A0A0G3G3H3</accession>
<reference evidence="1 2" key="1">
    <citation type="submission" date="2015-04" db="EMBL/GenBank/DDBJ databases">
        <title>Complete Sequence for the Genome of the Thioalkalivibrio versutus D301.</title>
        <authorList>
            <person name="Mu T."/>
            <person name="Zhou J."/>
            <person name="Xu X."/>
        </authorList>
    </citation>
    <scope>NUCLEOTIDE SEQUENCE [LARGE SCALE GENOMIC DNA]</scope>
    <source>
        <strain evidence="1 2">D301</strain>
    </source>
</reference>
<dbReference type="PROSITE" id="PS51257">
    <property type="entry name" value="PROKAR_LIPOPROTEIN"/>
    <property type="match status" value="1"/>
</dbReference>
<keyword evidence="2" id="KW-1185">Reference proteome</keyword>
<gene>
    <name evidence="1" type="ORF">TVD_10465</name>
</gene>
<dbReference type="AlphaFoldDB" id="A0A0G3G3H3"/>
<dbReference type="STRING" id="106634.TVD_10465"/>
<proteinExistence type="predicted"/>
<evidence type="ECO:0000313" key="2">
    <source>
        <dbReference type="Proteomes" id="UP000064201"/>
    </source>
</evidence>
<protein>
    <submittedName>
        <fullName evidence="1">Uncharacterized protein</fullName>
    </submittedName>
</protein>
<evidence type="ECO:0000313" key="1">
    <source>
        <dbReference type="EMBL" id="AKJ95753.1"/>
    </source>
</evidence>
<dbReference type="KEGG" id="tvr:TVD_10465"/>
<dbReference type="EMBL" id="CP011367">
    <property type="protein sequence ID" value="AKJ95753.1"/>
    <property type="molecule type" value="Genomic_DNA"/>
</dbReference>
<dbReference type="Proteomes" id="UP000064201">
    <property type="component" value="Chromosome"/>
</dbReference>
<dbReference type="PATRIC" id="fig|106634.4.peg.2138"/>